<protein>
    <submittedName>
        <fullName evidence="2">DUF2721 domain-containing protein</fullName>
    </submittedName>
</protein>
<keyword evidence="1" id="KW-0812">Transmembrane</keyword>
<gene>
    <name evidence="2" type="ORF">RM552_00065</name>
</gene>
<evidence type="ECO:0000313" key="2">
    <source>
        <dbReference type="EMBL" id="MDT0593232.1"/>
    </source>
</evidence>
<evidence type="ECO:0000256" key="1">
    <source>
        <dbReference type="SAM" id="Phobius"/>
    </source>
</evidence>
<name>A0ABU2ZKU6_9ALTE</name>
<keyword evidence="1" id="KW-1133">Transmembrane helix</keyword>
<comment type="caution">
    <text evidence="2">The sequence shown here is derived from an EMBL/GenBank/DDBJ whole genome shotgun (WGS) entry which is preliminary data.</text>
</comment>
<proteinExistence type="predicted"/>
<evidence type="ECO:0000313" key="3">
    <source>
        <dbReference type="Proteomes" id="UP001253545"/>
    </source>
</evidence>
<reference evidence="2 3" key="1">
    <citation type="submission" date="2023-09" db="EMBL/GenBank/DDBJ databases">
        <authorList>
            <person name="Rey-Velasco X."/>
        </authorList>
    </citation>
    <scope>NUCLEOTIDE SEQUENCE [LARGE SCALE GENOMIC DNA]</scope>
    <source>
        <strain evidence="2 3">P117</strain>
    </source>
</reference>
<dbReference type="RefSeq" id="WP_311366759.1">
    <property type="nucleotide sequence ID" value="NZ_JAVRHX010000001.1"/>
</dbReference>
<keyword evidence="1" id="KW-0472">Membrane</keyword>
<dbReference type="InterPro" id="IPR021279">
    <property type="entry name" value="DUF2721"/>
</dbReference>
<organism evidence="2 3">
    <name type="scientific">Glaciecola petra</name>
    <dbReference type="NCBI Taxonomy" id="3075602"/>
    <lineage>
        <taxon>Bacteria</taxon>
        <taxon>Pseudomonadati</taxon>
        <taxon>Pseudomonadota</taxon>
        <taxon>Gammaproteobacteria</taxon>
        <taxon>Alteromonadales</taxon>
        <taxon>Alteromonadaceae</taxon>
        <taxon>Glaciecola</taxon>
    </lineage>
</organism>
<dbReference type="Proteomes" id="UP001253545">
    <property type="component" value="Unassembled WGS sequence"/>
</dbReference>
<dbReference type="EMBL" id="JAVRHX010000001">
    <property type="protein sequence ID" value="MDT0593232.1"/>
    <property type="molecule type" value="Genomic_DNA"/>
</dbReference>
<keyword evidence="3" id="KW-1185">Reference proteome</keyword>
<accession>A0ABU2ZKU6</accession>
<feature type="transmembrane region" description="Helical" evidence="1">
    <location>
        <begin position="6"/>
        <end position="31"/>
    </location>
</feature>
<sequence length="155" mass="17634">MQDQITAVLLIQQALTPVFLIVGIGTLLNVLTTRLTRIIDRVRWFDTPEAKHWQHKRQLELTVLSRRMRWANWSINLLCAASVAVCINIFLLIFQGYTHNTIDDWIVISFISIIVLLACGLICFFIEVSLATASLRVVNAPQIEEKKSIKKGSDD</sequence>
<feature type="transmembrane region" description="Helical" evidence="1">
    <location>
        <begin position="106"/>
        <end position="126"/>
    </location>
</feature>
<feature type="transmembrane region" description="Helical" evidence="1">
    <location>
        <begin position="75"/>
        <end position="94"/>
    </location>
</feature>
<dbReference type="Pfam" id="PF11026">
    <property type="entry name" value="DUF2721"/>
    <property type="match status" value="1"/>
</dbReference>